<reference evidence="2 3" key="1">
    <citation type="journal article" date="2023" name="Plants (Basel)">
        <title>Bridging the Gap: Combining Genomics and Transcriptomics Approaches to Understand Stylosanthes scabra, an Orphan Legume from the Brazilian Caatinga.</title>
        <authorList>
            <person name="Ferreira-Neto J.R.C."/>
            <person name="da Silva M.D."/>
            <person name="Binneck E."/>
            <person name="de Melo N.F."/>
            <person name="da Silva R.H."/>
            <person name="de Melo A.L.T.M."/>
            <person name="Pandolfi V."/>
            <person name="Bustamante F.O."/>
            <person name="Brasileiro-Vidal A.C."/>
            <person name="Benko-Iseppon A.M."/>
        </authorList>
    </citation>
    <scope>NUCLEOTIDE SEQUENCE [LARGE SCALE GENOMIC DNA]</scope>
    <source>
        <tissue evidence="2">Leaves</tissue>
    </source>
</reference>
<accession>A0ABU6RC65</accession>
<dbReference type="EMBL" id="JASCZI010030347">
    <property type="protein sequence ID" value="MED6121616.1"/>
    <property type="molecule type" value="Genomic_DNA"/>
</dbReference>
<dbReference type="Proteomes" id="UP001341840">
    <property type="component" value="Unassembled WGS sequence"/>
</dbReference>
<keyword evidence="3" id="KW-1185">Reference proteome</keyword>
<evidence type="ECO:0000313" key="2">
    <source>
        <dbReference type="EMBL" id="MED6121616.1"/>
    </source>
</evidence>
<evidence type="ECO:0000313" key="3">
    <source>
        <dbReference type="Proteomes" id="UP001341840"/>
    </source>
</evidence>
<comment type="caution">
    <text evidence="2">The sequence shown here is derived from an EMBL/GenBank/DDBJ whole genome shotgun (WGS) entry which is preliminary data.</text>
</comment>
<evidence type="ECO:0000256" key="1">
    <source>
        <dbReference type="SAM" id="MobiDB-lite"/>
    </source>
</evidence>
<protein>
    <submittedName>
        <fullName evidence="2">Uncharacterized protein</fullName>
    </submittedName>
</protein>
<proteinExistence type="predicted"/>
<gene>
    <name evidence="2" type="ORF">PIB30_031947</name>
</gene>
<name>A0ABU6RC65_9FABA</name>
<organism evidence="2 3">
    <name type="scientific">Stylosanthes scabra</name>
    <dbReference type="NCBI Taxonomy" id="79078"/>
    <lineage>
        <taxon>Eukaryota</taxon>
        <taxon>Viridiplantae</taxon>
        <taxon>Streptophyta</taxon>
        <taxon>Embryophyta</taxon>
        <taxon>Tracheophyta</taxon>
        <taxon>Spermatophyta</taxon>
        <taxon>Magnoliopsida</taxon>
        <taxon>eudicotyledons</taxon>
        <taxon>Gunneridae</taxon>
        <taxon>Pentapetalae</taxon>
        <taxon>rosids</taxon>
        <taxon>fabids</taxon>
        <taxon>Fabales</taxon>
        <taxon>Fabaceae</taxon>
        <taxon>Papilionoideae</taxon>
        <taxon>50 kb inversion clade</taxon>
        <taxon>dalbergioids sensu lato</taxon>
        <taxon>Dalbergieae</taxon>
        <taxon>Pterocarpus clade</taxon>
        <taxon>Stylosanthes</taxon>
    </lineage>
</organism>
<sequence>MGSAEDNLSGVTTDKRGNLGKNTSIGTDVTRPFETAYYQEKEGDDMDRQHVTAESKVPPPAVPLCRPKRSPSTVEGDHPYSHIGRDLYHLRDYTIHSEMTLSSPPITGPEHWRPRWSRTLNNPGFLSCFSSFFPRNESTKPIE</sequence>
<feature type="region of interest" description="Disordered" evidence="1">
    <location>
        <begin position="1"/>
        <end position="81"/>
    </location>
</feature>